<keyword evidence="1" id="KW-0677">Repeat</keyword>
<dbReference type="Pfam" id="PF23276">
    <property type="entry name" value="TPR_24"/>
    <property type="match status" value="1"/>
</dbReference>
<evidence type="ECO:0000256" key="1">
    <source>
        <dbReference type="ARBA" id="ARBA00022737"/>
    </source>
</evidence>
<protein>
    <recommendedName>
        <fullName evidence="4">Pentatricopeptide repeat-containing protein-mitochondrial domain-containing protein</fullName>
    </recommendedName>
</protein>
<accession>A0ABR1K612</accession>
<dbReference type="NCBIfam" id="TIGR00756">
    <property type="entry name" value="PPR"/>
    <property type="match status" value="2"/>
</dbReference>
<reference evidence="5 6" key="1">
    <citation type="submission" date="2024-01" db="EMBL/GenBank/DDBJ databases">
        <title>A draft genome for the cacao thread blight pathogen Marasmiellus scandens.</title>
        <authorList>
            <person name="Baruah I.K."/>
            <person name="Leung J."/>
            <person name="Bukari Y."/>
            <person name="Amoako-Attah I."/>
            <person name="Meinhardt L.W."/>
            <person name="Bailey B.A."/>
            <person name="Cohen S.P."/>
        </authorList>
    </citation>
    <scope>NUCLEOTIDE SEQUENCE [LARGE SCALE GENOMIC DNA]</scope>
    <source>
        <strain evidence="5 6">GH-19</strain>
    </source>
</reference>
<name>A0ABR1K612_9AGAR</name>
<evidence type="ECO:0000256" key="3">
    <source>
        <dbReference type="SAM" id="MobiDB-lite"/>
    </source>
</evidence>
<dbReference type="InterPro" id="IPR057027">
    <property type="entry name" value="TPR_mt"/>
</dbReference>
<evidence type="ECO:0000313" key="6">
    <source>
        <dbReference type="Proteomes" id="UP001498398"/>
    </source>
</evidence>
<dbReference type="Gene3D" id="1.25.40.10">
    <property type="entry name" value="Tetratricopeptide repeat domain"/>
    <property type="match status" value="4"/>
</dbReference>
<organism evidence="5 6">
    <name type="scientific">Marasmiellus scandens</name>
    <dbReference type="NCBI Taxonomy" id="2682957"/>
    <lineage>
        <taxon>Eukaryota</taxon>
        <taxon>Fungi</taxon>
        <taxon>Dikarya</taxon>
        <taxon>Basidiomycota</taxon>
        <taxon>Agaricomycotina</taxon>
        <taxon>Agaricomycetes</taxon>
        <taxon>Agaricomycetidae</taxon>
        <taxon>Agaricales</taxon>
        <taxon>Marasmiineae</taxon>
        <taxon>Omphalotaceae</taxon>
        <taxon>Marasmiellus</taxon>
    </lineage>
</organism>
<sequence length="573" mass="64299">MLASSRSLQRLVRSPLVRSGSRSRHLATEASTLSPSDQSPSLPGSQLRSQPYTFQSDTGFQETQTRTSLARNNNALAGASDKKHISMCMELVSNMKRSKIEPNLDTYNHLLRALAHYNRGFEAWAIFEDMLLVGIRPDVNTFNHLIEAHQTKSSLYLWPIIRKMESMSIMPNATTYGLIINYYTASNNLECALRYLQTMKSKGIDPDFRTVQDVIQLAAQQGQPRLALDLATSFERDSVRRLEPEIWVTCLLSAANNLWKEGVNQCWEYVVQELKLNPDEGLCVQVLNTAARHGLPDLATDALRALKATGVQWQEHHFAPLLESFANAGQMKEAFITIEIMQKSNIPPLPTTLLPILNSIKKDVDSLDAAWAVVDKLHQEKHLDQIVLNLLLEAAVALGDLQRAVGAYKSFDEYKIKANRDTFYALLKGCVTARHRDLGDLILEDMKAAGMNRDQKTYELMVELCLSQDTYEDAFVFLEDMKAEGFVPSAETYQSLIRKCLYNGDDRYRLALEGMKEAGHSVSRKFSIEIRRLQTQLEDANSPGAAPAEIENVKPVGLEGSARRFIETGGLSQ</sequence>
<comment type="caution">
    <text evidence="5">The sequence shown here is derived from an EMBL/GenBank/DDBJ whole genome shotgun (WGS) entry which is preliminary data.</text>
</comment>
<feature type="repeat" description="PPR" evidence="2">
    <location>
        <begin position="172"/>
        <end position="206"/>
    </location>
</feature>
<evidence type="ECO:0000259" key="4">
    <source>
        <dbReference type="Pfam" id="PF23276"/>
    </source>
</evidence>
<keyword evidence="6" id="KW-1185">Reference proteome</keyword>
<dbReference type="InterPro" id="IPR011990">
    <property type="entry name" value="TPR-like_helical_dom_sf"/>
</dbReference>
<evidence type="ECO:0000313" key="5">
    <source>
        <dbReference type="EMBL" id="KAK7472632.1"/>
    </source>
</evidence>
<dbReference type="EMBL" id="JBANRG010000001">
    <property type="protein sequence ID" value="KAK7472632.1"/>
    <property type="molecule type" value="Genomic_DNA"/>
</dbReference>
<dbReference type="PANTHER" id="PTHR46862:SF5">
    <property type="entry name" value="OS02G0170000 PROTEIN"/>
    <property type="match status" value="1"/>
</dbReference>
<feature type="domain" description="Pentatricopeptide repeat-containing protein-mitochondrial" evidence="4">
    <location>
        <begin position="280"/>
        <end position="411"/>
    </location>
</feature>
<dbReference type="PROSITE" id="PS51375">
    <property type="entry name" value="PPR"/>
    <property type="match status" value="3"/>
</dbReference>
<feature type="repeat" description="PPR" evidence="2">
    <location>
        <begin position="103"/>
        <end position="137"/>
    </location>
</feature>
<dbReference type="Pfam" id="PF13812">
    <property type="entry name" value="PPR_3"/>
    <property type="match status" value="3"/>
</dbReference>
<feature type="repeat" description="PPR" evidence="2">
    <location>
        <begin position="454"/>
        <end position="488"/>
    </location>
</feature>
<dbReference type="Proteomes" id="UP001498398">
    <property type="component" value="Unassembled WGS sequence"/>
</dbReference>
<dbReference type="PANTHER" id="PTHR46862">
    <property type="entry name" value="OS07G0661900 PROTEIN"/>
    <property type="match status" value="1"/>
</dbReference>
<proteinExistence type="predicted"/>
<gene>
    <name evidence="5" type="ORF">VKT23_000745</name>
</gene>
<feature type="compositionally biased region" description="Polar residues" evidence="3">
    <location>
        <begin position="29"/>
        <end position="52"/>
    </location>
</feature>
<feature type="region of interest" description="Disordered" evidence="3">
    <location>
        <begin position="1"/>
        <end position="52"/>
    </location>
</feature>
<dbReference type="InterPro" id="IPR002885">
    <property type="entry name" value="PPR_rpt"/>
</dbReference>
<evidence type="ECO:0000256" key="2">
    <source>
        <dbReference type="PROSITE-ProRule" id="PRU00708"/>
    </source>
</evidence>